<dbReference type="AlphaFoldDB" id="A0A5C2SQD6"/>
<dbReference type="Gene3D" id="3.90.70.80">
    <property type="match status" value="1"/>
</dbReference>
<dbReference type="Proteomes" id="UP000313359">
    <property type="component" value="Unassembled WGS sequence"/>
</dbReference>
<protein>
    <submittedName>
        <fullName evidence="3">Cysteine proteinase</fullName>
    </submittedName>
</protein>
<evidence type="ECO:0000313" key="4">
    <source>
        <dbReference type="Proteomes" id="UP000313359"/>
    </source>
</evidence>
<feature type="compositionally biased region" description="Basic residues" evidence="1">
    <location>
        <begin position="72"/>
        <end position="82"/>
    </location>
</feature>
<feature type="domain" description="OTU" evidence="2">
    <location>
        <begin position="122"/>
        <end position="279"/>
    </location>
</feature>
<dbReference type="EMBL" id="ML122251">
    <property type="protein sequence ID" value="RPD66063.1"/>
    <property type="molecule type" value="Genomic_DNA"/>
</dbReference>
<evidence type="ECO:0000256" key="1">
    <source>
        <dbReference type="SAM" id="MobiDB-lite"/>
    </source>
</evidence>
<organism evidence="3 4">
    <name type="scientific">Lentinus tigrinus ALCF2SS1-6</name>
    <dbReference type="NCBI Taxonomy" id="1328759"/>
    <lineage>
        <taxon>Eukaryota</taxon>
        <taxon>Fungi</taxon>
        <taxon>Dikarya</taxon>
        <taxon>Basidiomycota</taxon>
        <taxon>Agaricomycotina</taxon>
        <taxon>Agaricomycetes</taxon>
        <taxon>Polyporales</taxon>
        <taxon>Polyporaceae</taxon>
        <taxon>Lentinus</taxon>
    </lineage>
</organism>
<dbReference type="SUPFAM" id="SSF54001">
    <property type="entry name" value="Cysteine proteinases"/>
    <property type="match status" value="1"/>
</dbReference>
<evidence type="ECO:0000313" key="3">
    <source>
        <dbReference type="EMBL" id="RPD66063.1"/>
    </source>
</evidence>
<dbReference type="Pfam" id="PF02338">
    <property type="entry name" value="OTU"/>
    <property type="match status" value="1"/>
</dbReference>
<keyword evidence="4" id="KW-1185">Reference proteome</keyword>
<dbReference type="STRING" id="1328759.A0A5C2SQD6"/>
<sequence length="290" mass="32092">MAQKKNKLKKMLSPPQPAPVDDLVDDDALMDDLLAHLDSKDHVVREESATVLKEMQIDGVAQKAEEAPKKDSKARHKARQARKAAALAESYAPTDTEADARLERQAKEEEENIKRVCEELGLILHEITPDGHCLFSAVADQLALLGIIPQSDATFATCRAAAADYIYSHMDDFLPFLPSEVGEDAAGATDPGLMTREEFYRYCKTMRNTAAWGGEPEILALSRAFNVPIHVVQGGTPPVVVHDPRGDQESKPGDKRVVYISYHRRLYGLGEHYNSLRPKTLLNSIKSALH</sequence>
<dbReference type="GO" id="GO:0004843">
    <property type="term" value="F:cysteine-type deubiquitinase activity"/>
    <property type="evidence" value="ECO:0007669"/>
    <property type="project" value="TreeGrafter"/>
</dbReference>
<dbReference type="InterPro" id="IPR038765">
    <property type="entry name" value="Papain-like_cys_pep_sf"/>
</dbReference>
<proteinExistence type="predicted"/>
<dbReference type="PROSITE" id="PS50802">
    <property type="entry name" value="OTU"/>
    <property type="match status" value="1"/>
</dbReference>
<reference evidence="3" key="1">
    <citation type="journal article" date="2018" name="Genome Biol. Evol.">
        <title>Genomics and development of Lentinus tigrinus, a white-rot wood-decaying mushroom with dimorphic fruiting bodies.</title>
        <authorList>
            <person name="Wu B."/>
            <person name="Xu Z."/>
            <person name="Knudson A."/>
            <person name="Carlson A."/>
            <person name="Chen N."/>
            <person name="Kovaka S."/>
            <person name="LaButti K."/>
            <person name="Lipzen A."/>
            <person name="Pennachio C."/>
            <person name="Riley R."/>
            <person name="Schakwitz W."/>
            <person name="Umezawa K."/>
            <person name="Ohm R.A."/>
            <person name="Grigoriev I.V."/>
            <person name="Nagy L.G."/>
            <person name="Gibbons J."/>
            <person name="Hibbett D."/>
        </authorList>
    </citation>
    <scope>NUCLEOTIDE SEQUENCE [LARGE SCALE GENOMIC DNA]</scope>
    <source>
        <strain evidence="3">ALCF2SS1-6</strain>
    </source>
</reference>
<evidence type="ECO:0000259" key="2">
    <source>
        <dbReference type="PROSITE" id="PS50802"/>
    </source>
</evidence>
<feature type="compositionally biased region" description="Basic residues" evidence="1">
    <location>
        <begin position="1"/>
        <end position="10"/>
    </location>
</feature>
<dbReference type="CDD" id="cd22748">
    <property type="entry name" value="OTU_OTUD6-like"/>
    <property type="match status" value="1"/>
</dbReference>
<accession>A0A5C2SQD6</accession>
<gene>
    <name evidence="3" type="ORF">L227DRAFT_569994</name>
</gene>
<dbReference type="GO" id="GO:0016579">
    <property type="term" value="P:protein deubiquitination"/>
    <property type="evidence" value="ECO:0007669"/>
    <property type="project" value="TreeGrafter"/>
</dbReference>
<dbReference type="OrthoDB" id="415023at2759"/>
<feature type="region of interest" description="Disordered" evidence="1">
    <location>
        <begin position="1"/>
        <end position="23"/>
    </location>
</feature>
<dbReference type="PANTHER" id="PTHR12419">
    <property type="entry name" value="OTU DOMAIN CONTAINING PROTEIN"/>
    <property type="match status" value="1"/>
</dbReference>
<name>A0A5C2SQD6_9APHY</name>
<feature type="region of interest" description="Disordered" evidence="1">
    <location>
        <begin position="56"/>
        <end position="98"/>
    </location>
</feature>
<dbReference type="InterPro" id="IPR050704">
    <property type="entry name" value="Peptidase_C85-like"/>
</dbReference>
<dbReference type="InterPro" id="IPR003323">
    <property type="entry name" value="OTU_dom"/>
</dbReference>
<dbReference type="PANTHER" id="PTHR12419:SF10">
    <property type="entry name" value="DEUBIQUITINASE OTUD6B"/>
    <property type="match status" value="1"/>
</dbReference>